<proteinExistence type="predicted"/>
<keyword evidence="3" id="KW-1185">Reference proteome</keyword>
<sequence>MHILDLETMIWDEIDAVGVPPSPRSDHAAAICKLWNGLAPHNKALYEIAMRDLFKDRRNSKQLEDDGLAPRNPSSGLPFQNAVQSPDTSNENYYPP</sequence>
<comment type="caution">
    <text evidence="2">The sequence shown here is derived from an EMBL/GenBank/DDBJ whole genome shotgun (WGS) entry which is preliminary data.</text>
</comment>
<name>A0A9D4VVY5_PEA</name>
<dbReference type="Proteomes" id="UP001058974">
    <property type="component" value="Chromosome 7"/>
</dbReference>
<evidence type="ECO:0000313" key="3">
    <source>
        <dbReference type="Proteomes" id="UP001058974"/>
    </source>
</evidence>
<dbReference type="AlphaFoldDB" id="A0A9D4VVY5"/>
<reference evidence="2 3" key="1">
    <citation type="journal article" date="2022" name="Nat. Genet.">
        <title>Improved pea reference genome and pan-genome highlight genomic features and evolutionary characteristics.</title>
        <authorList>
            <person name="Yang T."/>
            <person name="Liu R."/>
            <person name="Luo Y."/>
            <person name="Hu S."/>
            <person name="Wang D."/>
            <person name="Wang C."/>
            <person name="Pandey M.K."/>
            <person name="Ge S."/>
            <person name="Xu Q."/>
            <person name="Li N."/>
            <person name="Li G."/>
            <person name="Huang Y."/>
            <person name="Saxena R.K."/>
            <person name="Ji Y."/>
            <person name="Li M."/>
            <person name="Yan X."/>
            <person name="He Y."/>
            <person name="Liu Y."/>
            <person name="Wang X."/>
            <person name="Xiang C."/>
            <person name="Varshney R.K."/>
            <person name="Ding H."/>
            <person name="Gao S."/>
            <person name="Zong X."/>
        </authorList>
    </citation>
    <scope>NUCLEOTIDE SEQUENCE [LARGE SCALE GENOMIC DNA]</scope>
    <source>
        <strain evidence="2 3">cv. Zhongwan 6</strain>
    </source>
</reference>
<dbReference type="Gramene" id="Psat07G0516000-T1">
    <property type="protein sequence ID" value="KAI5389755.1"/>
    <property type="gene ID" value="KIW84_075160"/>
</dbReference>
<feature type="compositionally biased region" description="Polar residues" evidence="1">
    <location>
        <begin position="72"/>
        <end position="96"/>
    </location>
</feature>
<accession>A0A9D4VVY5</accession>
<feature type="region of interest" description="Disordered" evidence="1">
    <location>
        <begin position="60"/>
        <end position="96"/>
    </location>
</feature>
<gene>
    <name evidence="2" type="ORF">KIW84_075160</name>
</gene>
<evidence type="ECO:0000313" key="2">
    <source>
        <dbReference type="EMBL" id="KAI5389755.1"/>
    </source>
</evidence>
<dbReference type="EMBL" id="JAMSHJ010000007">
    <property type="protein sequence ID" value="KAI5389755.1"/>
    <property type="molecule type" value="Genomic_DNA"/>
</dbReference>
<evidence type="ECO:0000256" key="1">
    <source>
        <dbReference type="SAM" id="MobiDB-lite"/>
    </source>
</evidence>
<protein>
    <submittedName>
        <fullName evidence="2">Uncharacterized protein</fullName>
    </submittedName>
</protein>
<organism evidence="2 3">
    <name type="scientific">Pisum sativum</name>
    <name type="common">Garden pea</name>
    <name type="synonym">Lathyrus oleraceus</name>
    <dbReference type="NCBI Taxonomy" id="3888"/>
    <lineage>
        <taxon>Eukaryota</taxon>
        <taxon>Viridiplantae</taxon>
        <taxon>Streptophyta</taxon>
        <taxon>Embryophyta</taxon>
        <taxon>Tracheophyta</taxon>
        <taxon>Spermatophyta</taxon>
        <taxon>Magnoliopsida</taxon>
        <taxon>eudicotyledons</taxon>
        <taxon>Gunneridae</taxon>
        <taxon>Pentapetalae</taxon>
        <taxon>rosids</taxon>
        <taxon>fabids</taxon>
        <taxon>Fabales</taxon>
        <taxon>Fabaceae</taxon>
        <taxon>Papilionoideae</taxon>
        <taxon>50 kb inversion clade</taxon>
        <taxon>NPAAA clade</taxon>
        <taxon>Hologalegina</taxon>
        <taxon>IRL clade</taxon>
        <taxon>Fabeae</taxon>
        <taxon>Lathyrus</taxon>
    </lineage>
</organism>